<evidence type="ECO:0000313" key="2">
    <source>
        <dbReference type="Proteomes" id="UP000011115"/>
    </source>
</evidence>
<dbReference type="Gramene" id="PGSC0003DMT400058419">
    <property type="protein sequence ID" value="PGSC0003DMT400058419"/>
    <property type="gene ID" value="PGSC0003DMG400022684"/>
</dbReference>
<reference evidence="1" key="2">
    <citation type="submission" date="2015-06" db="UniProtKB">
        <authorList>
            <consortium name="EnsemblPlants"/>
        </authorList>
    </citation>
    <scope>IDENTIFICATION</scope>
    <source>
        <strain evidence="1">DM1-3 516 R44</strain>
    </source>
</reference>
<dbReference type="Proteomes" id="UP000011115">
    <property type="component" value="Unassembled WGS sequence"/>
</dbReference>
<keyword evidence="2" id="KW-1185">Reference proteome</keyword>
<dbReference type="AlphaFoldDB" id="M1C2L4"/>
<reference evidence="2" key="1">
    <citation type="journal article" date="2011" name="Nature">
        <title>Genome sequence and analysis of the tuber crop potato.</title>
        <authorList>
            <consortium name="The Potato Genome Sequencing Consortium"/>
        </authorList>
    </citation>
    <scope>NUCLEOTIDE SEQUENCE [LARGE SCALE GENOMIC DNA]</scope>
    <source>
        <strain evidence="2">cv. DM1-3 516 R44</strain>
    </source>
</reference>
<dbReference type="HOGENOM" id="CLU_2709625_0_0_1"/>
<proteinExistence type="predicted"/>
<organism evidence="1 2">
    <name type="scientific">Solanum tuberosum</name>
    <name type="common">Potato</name>
    <dbReference type="NCBI Taxonomy" id="4113"/>
    <lineage>
        <taxon>Eukaryota</taxon>
        <taxon>Viridiplantae</taxon>
        <taxon>Streptophyta</taxon>
        <taxon>Embryophyta</taxon>
        <taxon>Tracheophyta</taxon>
        <taxon>Spermatophyta</taxon>
        <taxon>Magnoliopsida</taxon>
        <taxon>eudicotyledons</taxon>
        <taxon>Gunneridae</taxon>
        <taxon>Pentapetalae</taxon>
        <taxon>asterids</taxon>
        <taxon>lamiids</taxon>
        <taxon>Solanales</taxon>
        <taxon>Solanaceae</taxon>
        <taxon>Solanoideae</taxon>
        <taxon>Solaneae</taxon>
        <taxon>Solanum</taxon>
    </lineage>
</organism>
<dbReference type="PaxDb" id="4113-PGSC0003DMT400058419"/>
<evidence type="ECO:0000313" key="1">
    <source>
        <dbReference type="EnsemblPlants" id="PGSC0003DMT400058419"/>
    </source>
</evidence>
<protein>
    <submittedName>
        <fullName evidence="1">Uncharacterized protein</fullName>
    </submittedName>
</protein>
<accession>M1C2L4</accession>
<dbReference type="EnsemblPlants" id="PGSC0003DMT400058419">
    <property type="protein sequence ID" value="PGSC0003DMT400058419"/>
    <property type="gene ID" value="PGSC0003DMG400022684"/>
</dbReference>
<name>M1C2L4_SOLTU</name>
<dbReference type="InParanoid" id="M1C2L4"/>
<sequence>MHWLLQLDQSLGGKSKHNNNISNEIPQVGYGVECMQTLPLPRGGREAVSKIGPIPFIKLNGIVLHLFIIGVKR</sequence>